<evidence type="ECO:0000313" key="2">
    <source>
        <dbReference type="EMBL" id="VBB27372.1"/>
    </source>
</evidence>
<dbReference type="Gene3D" id="3.30.1120.50">
    <property type="entry name" value="Pepsin inhibitor-3"/>
    <property type="match status" value="1"/>
</dbReference>
<dbReference type="SUPFAM" id="SSF55149">
    <property type="entry name" value="Pepsin inhibitor-3"/>
    <property type="match status" value="1"/>
</dbReference>
<dbReference type="OrthoDB" id="5825803at2759"/>
<name>A0A498S772_ACAVI</name>
<dbReference type="Pfam" id="PF06394">
    <property type="entry name" value="Pepsin-I3"/>
    <property type="match status" value="1"/>
</dbReference>
<evidence type="ECO:0000259" key="1">
    <source>
        <dbReference type="Pfam" id="PF06394"/>
    </source>
</evidence>
<dbReference type="Proteomes" id="UP000276991">
    <property type="component" value="Unassembled WGS sequence"/>
</dbReference>
<feature type="domain" description="Pepsin inhibitor-3-like repeated" evidence="1">
    <location>
        <begin position="57"/>
        <end position="101"/>
    </location>
</feature>
<proteinExistence type="predicted"/>
<reference evidence="2 3" key="1">
    <citation type="submission" date="2018-08" db="EMBL/GenBank/DDBJ databases">
        <authorList>
            <person name="Laetsch R D."/>
            <person name="Stevens L."/>
            <person name="Kumar S."/>
            <person name="Blaxter L. M."/>
        </authorList>
    </citation>
    <scope>NUCLEOTIDE SEQUENCE [LARGE SCALE GENOMIC DNA]</scope>
</reference>
<dbReference type="InterPro" id="IPR010480">
    <property type="entry name" value="Pepsin-I3"/>
</dbReference>
<sequence>MFITVQSIILWGPNKGQNIISGNFNNTGTDYGNRNADIVHPLEINNELSAIENDIYCVVRNGRIYVNGKYKRIMEPNDYSNLYQYKQGVARWSASLTDHIQLSFPWDPRNPQHNEFPWNPAAFPGKRRRRAVIPFPPLPSFCYE</sequence>
<dbReference type="AlphaFoldDB" id="A0A498S772"/>
<gene>
    <name evidence="2" type="ORF">NAV_LOCUS2202</name>
</gene>
<dbReference type="InterPro" id="IPR038412">
    <property type="entry name" value="Pepsin-I3_sf"/>
</dbReference>
<keyword evidence="3" id="KW-1185">Reference proteome</keyword>
<protein>
    <recommendedName>
        <fullName evidence="1">Pepsin inhibitor-3-like repeated domain-containing protein</fullName>
    </recommendedName>
</protein>
<evidence type="ECO:0000313" key="3">
    <source>
        <dbReference type="Proteomes" id="UP000276991"/>
    </source>
</evidence>
<organism evidence="2 3">
    <name type="scientific">Acanthocheilonema viteae</name>
    <name type="common">Filarial nematode worm</name>
    <name type="synonym">Dipetalonema viteae</name>
    <dbReference type="NCBI Taxonomy" id="6277"/>
    <lineage>
        <taxon>Eukaryota</taxon>
        <taxon>Metazoa</taxon>
        <taxon>Ecdysozoa</taxon>
        <taxon>Nematoda</taxon>
        <taxon>Chromadorea</taxon>
        <taxon>Rhabditida</taxon>
        <taxon>Spirurina</taxon>
        <taxon>Spiruromorpha</taxon>
        <taxon>Filarioidea</taxon>
        <taxon>Onchocercidae</taxon>
        <taxon>Acanthocheilonema</taxon>
    </lineage>
</organism>
<dbReference type="EMBL" id="UPTC01000220">
    <property type="protein sequence ID" value="VBB27372.1"/>
    <property type="molecule type" value="Genomic_DNA"/>
</dbReference>
<accession>A0A498S772</accession>